<evidence type="ECO:0000256" key="1">
    <source>
        <dbReference type="SAM" id="MobiDB-lite"/>
    </source>
</evidence>
<evidence type="ECO:0000313" key="3">
    <source>
        <dbReference type="EMBL" id="NDL66657.1"/>
    </source>
</evidence>
<dbReference type="PROSITE" id="PS51257">
    <property type="entry name" value="PROKAR_LIPOPROTEIN"/>
    <property type="match status" value="1"/>
</dbReference>
<dbReference type="NCBIfam" id="TIGR02122">
    <property type="entry name" value="TRAP_TAXI"/>
    <property type="match status" value="1"/>
</dbReference>
<accession>A0A7X5HU12</accession>
<feature type="region of interest" description="Disordered" evidence="1">
    <location>
        <begin position="20"/>
        <end position="45"/>
    </location>
</feature>
<keyword evidence="2" id="KW-0732">Signal</keyword>
<dbReference type="SUPFAM" id="SSF53850">
    <property type="entry name" value="Periplasmic binding protein-like II"/>
    <property type="match status" value="1"/>
</dbReference>
<gene>
    <name evidence="3" type="ORF">GXN74_02695</name>
</gene>
<evidence type="ECO:0000313" key="4">
    <source>
        <dbReference type="Proteomes" id="UP000461585"/>
    </source>
</evidence>
<name>A0A7X5HU12_9FIRM</name>
<dbReference type="RefSeq" id="WP_162369381.1">
    <property type="nucleotide sequence ID" value="NZ_JAAEEH010000004.1"/>
</dbReference>
<dbReference type="PANTHER" id="PTHR42941">
    <property type="entry name" value="SLL1037 PROTEIN"/>
    <property type="match status" value="1"/>
</dbReference>
<comment type="caution">
    <text evidence="3">The sequence shown here is derived from an EMBL/GenBank/DDBJ whole genome shotgun (WGS) entry which is preliminary data.</text>
</comment>
<dbReference type="PANTHER" id="PTHR42941:SF1">
    <property type="entry name" value="SLL1037 PROTEIN"/>
    <property type="match status" value="1"/>
</dbReference>
<dbReference type="Proteomes" id="UP000461585">
    <property type="component" value="Unassembled WGS sequence"/>
</dbReference>
<protein>
    <submittedName>
        <fullName evidence="3">TAXI family TRAP transporter solute-binding subunit</fullName>
    </submittedName>
</protein>
<dbReference type="Pfam" id="PF16868">
    <property type="entry name" value="NMT1_3"/>
    <property type="match status" value="1"/>
</dbReference>
<dbReference type="EMBL" id="JAAEEH010000004">
    <property type="protein sequence ID" value="NDL66657.1"/>
    <property type="molecule type" value="Genomic_DNA"/>
</dbReference>
<dbReference type="Gene3D" id="3.40.190.10">
    <property type="entry name" value="Periplasmic binding protein-like II"/>
    <property type="match status" value="2"/>
</dbReference>
<organism evidence="3 4">
    <name type="scientific">Anaerotalea alkaliphila</name>
    <dbReference type="NCBI Taxonomy" id="2662126"/>
    <lineage>
        <taxon>Bacteria</taxon>
        <taxon>Bacillati</taxon>
        <taxon>Bacillota</taxon>
        <taxon>Clostridia</taxon>
        <taxon>Eubacteriales</taxon>
        <taxon>Anaerotalea</taxon>
    </lineage>
</organism>
<feature type="compositionally biased region" description="Polar residues" evidence="1">
    <location>
        <begin position="26"/>
        <end position="45"/>
    </location>
</feature>
<feature type="chain" id="PRO_5038489004" evidence="2">
    <location>
        <begin position="20"/>
        <end position="357"/>
    </location>
</feature>
<reference evidence="3 4" key="1">
    <citation type="submission" date="2020-01" db="EMBL/GenBank/DDBJ databases">
        <title>Anaeroalcalibacter tamaniensis gen. nov., sp. nov., moderately halophilic strictly anaerobic fermenter bacterium from mud volcano of Taman peninsula.</title>
        <authorList>
            <person name="Frolova A."/>
            <person name="Merkel A.Y."/>
            <person name="Slobodkin A.I."/>
        </authorList>
    </citation>
    <scope>NUCLEOTIDE SEQUENCE [LARGE SCALE GENOMIC DNA]</scope>
    <source>
        <strain evidence="3 4">F-3ap</strain>
    </source>
</reference>
<dbReference type="InterPro" id="IPR011852">
    <property type="entry name" value="TRAP_TAXI"/>
</dbReference>
<feature type="signal peptide" evidence="2">
    <location>
        <begin position="1"/>
        <end position="19"/>
    </location>
</feature>
<evidence type="ECO:0000256" key="2">
    <source>
        <dbReference type="SAM" id="SignalP"/>
    </source>
</evidence>
<dbReference type="AlphaFoldDB" id="A0A7X5HU12"/>
<sequence length="357" mass="38280">MKKVLAIVVALVMTLTACSGGGEQTAEPTQGTGRQETTNDPSNAAPSLADANVLFGTFEVGTSNYNISAELGKLWEDNGIGKVDVQPISPGGMGAPYLLAGDKADIAFINGAPAKWAMETGTLGKEPAEGYLAMIGELSAVSAVNFLTTDFIKKHGVTTIEEAIRQQLPIRIGCSPVGSMDNEVVQILLGYMGVTEDDIKSWGGDVIHGGGSDLASMVKDGKLDFMLDHTSSASSTMQEISMTSDVQFLQWEDATIDYFVSEKGFQRVTIPANAWKGQENEIVNAGTPDCLFVSDELSDEIVYELTKIMCENRDYLVSVFASLEPFNPETCWEPEKVGGVALHPGAEKYFKDAGYMK</sequence>
<keyword evidence="4" id="KW-1185">Reference proteome</keyword>
<proteinExistence type="predicted"/>